<dbReference type="InterPro" id="IPR012312">
    <property type="entry name" value="Hemerythrin-like"/>
</dbReference>
<dbReference type="EMBL" id="ASJR01000010">
    <property type="protein sequence ID" value="ERP31748.1"/>
    <property type="molecule type" value="Genomic_DNA"/>
</dbReference>
<dbReference type="AlphaFoldDB" id="U7D724"/>
<proteinExistence type="inferred from homology"/>
<dbReference type="GO" id="GO:0005344">
    <property type="term" value="F:oxygen carrier activity"/>
    <property type="evidence" value="ECO:0007669"/>
    <property type="project" value="UniProtKB-KW"/>
</dbReference>
<keyword evidence="2" id="KW-0813">Transport</keyword>
<evidence type="ECO:0000256" key="4">
    <source>
        <dbReference type="ARBA" id="ARBA00023004"/>
    </source>
</evidence>
<evidence type="ECO:0000256" key="2">
    <source>
        <dbReference type="ARBA" id="ARBA00022621"/>
    </source>
</evidence>
<evidence type="ECO:0000313" key="7">
    <source>
        <dbReference type="Proteomes" id="UP000017148"/>
    </source>
</evidence>
<dbReference type="PANTHER" id="PTHR37164:SF1">
    <property type="entry name" value="BACTERIOHEMERYTHRIN"/>
    <property type="match status" value="1"/>
</dbReference>
<dbReference type="Proteomes" id="UP000017148">
    <property type="component" value="Unassembled WGS sequence"/>
</dbReference>
<dbReference type="CDD" id="cd12107">
    <property type="entry name" value="Hemerythrin"/>
    <property type="match status" value="1"/>
</dbReference>
<dbReference type="Gene3D" id="1.20.120.50">
    <property type="entry name" value="Hemerythrin-like"/>
    <property type="match status" value="1"/>
</dbReference>
<feature type="domain" description="Hemerythrin-like" evidence="5">
    <location>
        <begin position="19"/>
        <end position="98"/>
    </location>
</feature>
<comment type="similarity">
    <text evidence="1">Belongs to the hemerythrin family.</text>
</comment>
<dbReference type="InterPro" id="IPR035938">
    <property type="entry name" value="Hemerythrin-like_sf"/>
</dbReference>
<keyword evidence="2" id="KW-0561">Oxygen transport</keyword>
<dbReference type="SUPFAM" id="SSF47188">
    <property type="entry name" value="Hemerythrin-like"/>
    <property type="match status" value="1"/>
</dbReference>
<sequence>MINTLHFSICNKQDHTFQKSLIDAIENYTKIHFQTEEHLLEKSNYPELASHRKLHDELAIRREHINKEFIDHDDYVTLLQFLKEWWTNHINKDDMEYVSHVMEYIHN</sequence>
<name>U7D724_9BACT</name>
<dbReference type="InterPro" id="IPR050669">
    <property type="entry name" value="Hemerythrin"/>
</dbReference>
<dbReference type="PANTHER" id="PTHR37164">
    <property type="entry name" value="BACTERIOHEMERYTHRIN"/>
    <property type="match status" value="1"/>
</dbReference>
<evidence type="ECO:0000313" key="6">
    <source>
        <dbReference type="EMBL" id="ERP31748.1"/>
    </source>
</evidence>
<dbReference type="NCBIfam" id="TIGR02481">
    <property type="entry name" value="hemeryth_dom"/>
    <property type="match status" value="1"/>
</dbReference>
<dbReference type="InterPro" id="IPR016131">
    <property type="entry name" value="Haemerythrin_Fe_BS"/>
</dbReference>
<evidence type="ECO:0000259" key="5">
    <source>
        <dbReference type="Pfam" id="PF01814"/>
    </source>
</evidence>
<dbReference type="PROSITE" id="PS00550">
    <property type="entry name" value="HEMERYTHRINS"/>
    <property type="match status" value="1"/>
</dbReference>
<comment type="caution">
    <text evidence="6">The sequence shown here is derived from an EMBL/GenBank/DDBJ whole genome shotgun (WGS) entry which is preliminary data.</text>
</comment>
<evidence type="ECO:0000256" key="1">
    <source>
        <dbReference type="ARBA" id="ARBA00010587"/>
    </source>
</evidence>
<protein>
    <submittedName>
        <fullName evidence="6">Hemerythrin family protein</fullName>
    </submittedName>
</protein>
<keyword evidence="7" id="KW-1185">Reference proteome</keyword>
<keyword evidence="4" id="KW-0408">Iron</keyword>
<dbReference type="STRING" id="1313304.CALK_1413"/>
<gene>
    <name evidence="6" type="ORF">CALK_1413</name>
</gene>
<reference evidence="6 7" key="1">
    <citation type="journal article" date="2013" name="Environ. Microbiol.">
        <title>Genome analysis of Chitinivibrio alkaliphilus gen. nov., sp. nov., a novel extremely haloalkaliphilic anaerobic chitinolytic bacterium from the candidate phylum Termite Group 3.</title>
        <authorList>
            <person name="Sorokin D.Y."/>
            <person name="Gumerov V.M."/>
            <person name="Rakitin A.L."/>
            <person name="Beletsky A.V."/>
            <person name="Damste J.S."/>
            <person name="Muyzer G."/>
            <person name="Mardanov A.V."/>
            <person name="Ravin N.V."/>
        </authorList>
    </citation>
    <scope>NUCLEOTIDE SEQUENCE [LARGE SCALE GENOMIC DNA]</scope>
    <source>
        <strain evidence="6 7">ACht1</strain>
    </source>
</reference>
<dbReference type="eggNOG" id="COG2703">
    <property type="taxonomic scope" value="Bacteria"/>
</dbReference>
<dbReference type="GO" id="GO:0046872">
    <property type="term" value="F:metal ion binding"/>
    <property type="evidence" value="ECO:0007669"/>
    <property type="project" value="UniProtKB-KW"/>
</dbReference>
<dbReference type="InterPro" id="IPR012827">
    <property type="entry name" value="Hemerythrin_metal-bd"/>
</dbReference>
<accession>U7D724</accession>
<organism evidence="6 7">
    <name type="scientific">Chitinivibrio alkaliphilus ACht1</name>
    <dbReference type="NCBI Taxonomy" id="1313304"/>
    <lineage>
        <taxon>Bacteria</taxon>
        <taxon>Pseudomonadati</taxon>
        <taxon>Fibrobacterota</taxon>
        <taxon>Chitinivibrionia</taxon>
        <taxon>Chitinivibrionales</taxon>
        <taxon>Chitinivibrionaceae</taxon>
        <taxon>Chitinivibrio</taxon>
    </lineage>
</organism>
<dbReference type="Pfam" id="PF01814">
    <property type="entry name" value="Hemerythrin"/>
    <property type="match status" value="1"/>
</dbReference>
<keyword evidence="3" id="KW-0479">Metal-binding</keyword>
<evidence type="ECO:0000256" key="3">
    <source>
        <dbReference type="ARBA" id="ARBA00022723"/>
    </source>
</evidence>